<reference evidence="1 2" key="1">
    <citation type="journal article" date="2018" name="J. Allergy Clin. Immunol.">
        <title>High-quality assembly of Dermatophagoides pteronyssinus genome and transcriptome reveals a wide range of novel allergens.</title>
        <authorList>
            <person name="Liu X.Y."/>
            <person name="Yang K.Y."/>
            <person name="Wang M.Q."/>
            <person name="Kwok J.S."/>
            <person name="Zeng X."/>
            <person name="Yang Z."/>
            <person name="Xiao X.J."/>
            <person name="Lau C.P."/>
            <person name="Li Y."/>
            <person name="Huang Z.M."/>
            <person name="Ba J.G."/>
            <person name="Yim A.K."/>
            <person name="Ouyang C.Y."/>
            <person name="Ngai S.M."/>
            <person name="Chan T.F."/>
            <person name="Leung E.L."/>
            <person name="Liu L."/>
            <person name="Liu Z.G."/>
            <person name="Tsui S.K."/>
        </authorList>
    </citation>
    <scope>NUCLEOTIDE SEQUENCE [LARGE SCALE GENOMIC DNA]</scope>
    <source>
        <strain evidence="1">Derp</strain>
    </source>
</reference>
<protein>
    <submittedName>
        <fullName evidence="1">Uncharacterized protein</fullName>
    </submittedName>
</protein>
<evidence type="ECO:0000313" key="1">
    <source>
        <dbReference type="EMBL" id="KAH9413165.1"/>
    </source>
</evidence>
<comment type="caution">
    <text evidence="1">The sequence shown here is derived from an EMBL/GenBank/DDBJ whole genome shotgun (WGS) entry which is preliminary data.</text>
</comment>
<sequence>MYIYNDDDIIGIIDLYREKFIPNEINDHENFEFSNFGSSSASRLEIGTKTGQSKVQKRTRIRIK</sequence>
<gene>
    <name evidence="1" type="ORF">DERP_006851</name>
</gene>
<reference evidence="1 2" key="2">
    <citation type="journal article" date="2022" name="Mol. Biol. Evol.">
        <title>Comparative Genomics Reveals Insights into the Divergent Evolution of Astigmatic Mites and Household Pest Adaptations.</title>
        <authorList>
            <person name="Xiong Q."/>
            <person name="Wan A.T."/>
            <person name="Liu X."/>
            <person name="Fung C.S."/>
            <person name="Xiao X."/>
            <person name="Malainual N."/>
            <person name="Hou J."/>
            <person name="Wang L."/>
            <person name="Wang M."/>
            <person name="Yang K.Y."/>
            <person name="Cui Y."/>
            <person name="Leung E.L."/>
            <person name="Nong W."/>
            <person name="Shin S.K."/>
            <person name="Au S.W."/>
            <person name="Jeong K.Y."/>
            <person name="Chew F.T."/>
            <person name="Hui J.H."/>
            <person name="Leung T.F."/>
            <person name="Tungtrongchitr A."/>
            <person name="Zhong N."/>
            <person name="Liu Z."/>
            <person name="Tsui S.K."/>
        </authorList>
    </citation>
    <scope>NUCLEOTIDE SEQUENCE [LARGE SCALE GENOMIC DNA]</scope>
    <source>
        <strain evidence="1">Derp</strain>
    </source>
</reference>
<keyword evidence="2" id="KW-1185">Reference proteome</keyword>
<organism evidence="1 2">
    <name type="scientific">Dermatophagoides pteronyssinus</name>
    <name type="common">European house dust mite</name>
    <dbReference type="NCBI Taxonomy" id="6956"/>
    <lineage>
        <taxon>Eukaryota</taxon>
        <taxon>Metazoa</taxon>
        <taxon>Ecdysozoa</taxon>
        <taxon>Arthropoda</taxon>
        <taxon>Chelicerata</taxon>
        <taxon>Arachnida</taxon>
        <taxon>Acari</taxon>
        <taxon>Acariformes</taxon>
        <taxon>Sarcoptiformes</taxon>
        <taxon>Astigmata</taxon>
        <taxon>Psoroptidia</taxon>
        <taxon>Analgoidea</taxon>
        <taxon>Pyroglyphidae</taxon>
        <taxon>Dermatophagoidinae</taxon>
        <taxon>Dermatophagoides</taxon>
    </lineage>
</organism>
<dbReference type="EMBL" id="NJHN03000123">
    <property type="protein sequence ID" value="KAH9413165.1"/>
    <property type="molecule type" value="Genomic_DNA"/>
</dbReference>
<evidence type="ECO:0000313" key="2">
    <source>
        <dbReference type="Proteomes" id="UP000887458"/>
    </source>
</evidence>
<dbReference type="Proteomes" id="UP000887458">
    <property type="component" value="Unassembled WGS sequence"/>
</dbReference>
<proteinExistence type="predicted"/>
<accession>A0ABQ8IS62</accession>
<name>A0ABQ8IS62_DERPT</name>